<evidence type="ECO:0000313" key="2">
    <source>
        <dbReference type="Proteomes" id="UP001638806"/>
    </source>
</evidence>
<keyword evidence="2" id="KW-1185">Reference proteome</keyword>
<reference evidence="1" key="1">
    <citation type="submission" date="2024-12" db="EMBL/GenBank/DDBJ databases">
        <title>Comparative genomics and development of molecular markers within Purpureocillium lilacinum and among Purpureocillium species.</title>
        <authorList>
            <person name="Yeh Z.-Y."/>
            <person name="Ni N.-T."/>
            <person name="Lo P.-H."/>
            <person name="Mushyakhwo K."/>
            <person name="Lin C.-F."/>
            <person name="Nai Y.-S."/>
        </authorList>
    </citation>
    <scope>NUCLEOTIDE SEQUENCE</scope>
    <source>
        <strain evidence="1">NCHU-NPUST-175</strain>
    </source>
</reference>
<sequence length="345" mass="36835">MASPPSSSSQSRAWPEEWILIRVAFAGLNVGSIWQMTLVPAFLRKDPCTAEMDLSGEIVDVWHPDEGAGTAQNKTRPRFKKGDRAVAMLPASHALATGTGALAELVAIPARYAVPKPAGVSYADAAGCLLAGMTAAKMVDESAAGPGHRVLVVAASGGIGTMVVQMVRRVVGKDGYIVGVCSGKNAELIVDYTQHDNLAAHLTAHFSSQPFDTIIDTLGFQALYLASPSYLVPGGNYSSVGIKPPGFSVAHFLRAVWTMKLNEWWPTSRWLLGAGRAWLGVSMMTPTLADRERVVGMLGRGEVRVVRDGVWAFEDAREAYAHLGEGHARGKVLVRVNPDVGDDEC</sequence>
<comment type="caution">
    <text evidence="1">The sequence shown here is derived from an EMBL/GenBank/DDBJ whole genome shotgun (WGS) entry which is preliminary data.</text>
</comment>
<dbReference type="EMBL" id="JBGNUJ010000006">
    <property type="protein sequence ID" value="KAL3959175.1"/>
    <property type="molecule type" value="Genomic_DNA"/>
</dbReference>
<organism evidence="1 2">
    <name type="scientific">Purpureocillium lilacinum</name>
    <name type="common">Paecilomyces lilacinus</name>
    <dbReference type="NCBI Taxonomy" id="33203"/>
    <lineage>
        <taxon>Eukaryota</taxon>
        <taxon>Fungi</taxon>
        <taxon>Dikarya</taxon>
        <taxon>Ascomycota</taxon>
        <taxon>Pezizomycotina</taxon>
        <taxon>Sordariomycetes</taxon>
        <taxon>Hypocreomycetidae</taxon>
        <taxon>Hypocreales</taxon>
        <taxon>Ophiocordycipitaceae</taxon>
        <taxon>Purpureocillium</taxon>
    </lineage>
</organism>
<accession>A0ACC4DS29</accession>
<gene>
    <name evidence="1" type="ORF">ACCO45_007337</name>
</gene>
<dbReference type="Proteomes" id="UP001638806">
    <property type="component" value="Unassembled WGS sequence"/>
</dbReference>
<evidence type="ECO:0000313" key="1">
    <source>
        <dbReference type="EMBL" id="KAL3959175.1"/>
    </source>
</evidence>
<proteinExistence type="predicted"/>
<protein>
    <submittedName>
        <fullName evidence="1">Uncharacterized protein</fullName>
    </submittedName>
</protein>
<name>A0ACC4DS29_PURLI</name>